<name>A0A514CM58_9BACT</name>
<proteinExistence type="predicted"/>
<gene>
    <name evidence="1" type="ORF">FKX85_18430</name>
</gene>
<dbReference type="AlphaFoldDB" id="A0A514CM58"/>
<evidence type="ECO:0000313" key="1">
    <source>
        <dbReference type="EMBL" id="QDH80913.1"/>
    </source>
</evidence>
<protein>
    <submittedName>
        <fullName evidence="1">Uncharacterized protein</fullName>
    </submittedName>
</protein>
<keyword evidence="2" id="KW-1185">Reference proteome</keyword>
<organism evidence="1 2">
    <name type="scientific">Echinicola soli</name>
    <dbReference type="NCBI Taxonomy" id="2591634"/>
    <lineage>
        <taxon>Bacteria</taxon>
        <taxon>Pseudomonadati</taxon>
        <taxon>Bacteroidota</taxon>
        <taxon>Cytophagia</taxon>
        <taxon>Cytophagales</taxon>
        <taxon>Cyclobacteriaceae</taxon>
        <taxon>Echinicola</taxon>
    </lineage>
</organism>
<reference evidence="1 2" key="1">
    <citation type="submission" date="2019-06" db="EMBL/GenBank/DDBJ databases">
        <title>Echinicola alkalisoli sp. nov. isolated from saline soil.</title>
        <authorList>
            <person name="Sun J.-Q."/>
            <person name="Xu L."/>
        </authorList>
    </citation>
    <scope>NUCLEOTIDE SEQUENCE [LARGE SCALE GENOMIC DNA]</scope>
    <source>
        <strain evidence="1 2">LN3S3</strain>
    </source>
</reference>
<dbReference type="KEGG" id="echi:FKX85_18430"/>
<accession>A0A514CM58</accession>
<dbReference type="OrthoDB" id="1441145at2"/>
<dbReference type="RefSeq" id="WP_141616133.1">
    <property type="nucleotide sequence ID" value="NZ_CP041253.1"/>
</dbReference>
<evidence type="ECO:0000313" key="2">
    <source>
        <dbReference type="Proteomes" id="UP000316614"/>
    </source>
</evidence>
<dbReference type="EMBL" id="CP041253">
    <property type="protein sequence ID" value="QDH80913.1"/>
    <property type="molecule type" value="Genomic_DNA"/>
</dbReference>
<sequence>MEAGFGAKDGVLVNHQNRDMSTELYALGEHWRSDLAFYRDEIRFLKELMEGYFHHFLEELDFNLSRRIENRLAILDRRREEVDDKVSRQLHDISQQCYAGDPMTREIFRRQEELEELVALFAKDFRKLKKQIFTITEEGLCYLKKEND</sequence>
<dbReference type="Proteomes" id="UP000316614">
    <property type="component" value="Chromosome"/>
</dbReference>